<dbReference type="InterPro" id="IPR003607">
    <property type="entry name" value="HD/PDEase_dom"/>
</dbReference>
<dbReference type="WBParaSite" id="GPLIN_000919500">
    <property type="protein sequence ID" value="GPLIN_000919500"/>
    <property type="gene ID" value="GPLIN_000919500"/>
</dbReference>
<keyword evidence="3" id="KW-0378">Hydrolase</keyword>
<accession>A0A183C8J9</accession>
<reference evidence="14" key="2">
    <citation type="submission" date="2016-06" db="UniProtKB">
        <authorList>
            <consortium name="WormBaseParasite"/>
        </authorList>
    </citation>
    <scope>IDENTIFICATION</scope>
</reference>
<evidence type="ECO:0000256" key="4">
    <source>
        <dbReference type="ARBA" id="ARBA00023211"/>
    </source>
</evidence>
<dbReference type="PANTHER" id="PTHR46246:SF1">
    <property type="entry name" value="GUANOSINE-3',5'-BIS(DIPHOSPHATE) 3'-PYROPHOSPHOHYDROLASE MESH1"/>
    <property type="match status" value="1"/>
</dbReference>
<dbReference type="Proteomes" id="UP000050741">
    <property type="component" value="Unassembled WGS sequence"/>
</dbReference>
<dbReference type="AlphaFoldDB" id="A0A183C8J9"/>
<keyword evidence="2" id="KW-0479">Metal-binding</keyword>
<name>A0A183C8J9_GLOPA</name>
<comment type="function">
    <text evidence="6">ppGpp hydrolyzing enzyme involved in starvation response.</text>
</comment>
<evidence type="ECO:0000313" key="13">
    <source>
        <dbReference type="Proteomes" id="UP000050741"/>
    </source>
</evidence>
<organism evidence="13 14">
    <name type="scientific">Globodera pallida</name>
    <name type="common">Potato cyst nematode worm</name>
    <name type="synonym">Heterodera pallida</name>
    <dbReference type="NCBI Taxonomy" id="36090"/>
    <lineage>
        <taxon>Eukaryota</taxon>
        <taxon>Metazoa</taxon>
        <taxon>Ecdysozoa</taxon>
        <taxon>Nematoda</taxon>
        <taxon>Chromadorea</taxon>
        <taxon>Rhabditida</taxon>
        <taxon>Tylenchina</taxon>
        <taxon>Tylenchomorpha</taxon>
        <taxon>Tylenchoidea</taxon>
        <taxon>Heteroderidae</taxon>
        <taxon>Heteroderinae</taxon>
        <taxon>Globodera</taxon>
    </lineage>
</organism>
<dbReference type="Gene3D" id="1.10.3210.10">
    <property type="entry name" value="Hypothetical protein af1432"/>
    <property type="match status" value="1"/>
</dbReference>
<dbReference type="SUPFAM" id="SSF109604">
    <property type="entry name" value="HD-domain/PDEase-like"/>
    <property type="match status" value="1"/>
</dbReference>
<protein>
    <recommendedName>
        <fullName evidence="8">Guanosine-3',5'-bis(diphosphate) 3'-pyrophosphohydrolase MESH1</fullName>
        <ecNumber evidence="5">3.1.7.2</ecNumber>
    </recommendedName>
    <alternativeName>
        <fullName evidence="9">Metazoan SpoT homolog 1</fullName>
    </alternativeName>
    <alternativeName>
        <fullName evidence="10">Penta-phosphate guanosine-3'-pyrophosphohydrolase</fullName>
    </alternativeName>
</protein>
<dbReference type="SMART" id="SM00471">
    <property type="entry name" value="HDc"/>
    <property type="match status" value="1"/>
</dbReference>
<evidence type="ECO:0000313" key="14">
    <source>
        <dbReference type="WBParaSite" id="GPLIN_000919500"/>
    </source>
</evidence>
<reference evidence="13" key="1">
    <citation type="submission" date="2014-05" db="EMBL/GenBank/DDBJ databases">
        <title>The genome and life-stage specific transcriptomes of Globodera pallida elucidate key aspects of plant parasitism by a cyst nematode.</title>
        <authorList>
            <person name="Cotton J.A."/>
            <person name="Lilley C.J."/>
            <person name="Jones L.M."/>
            <person name="Kikuchi T."/>
            <person name="Reid A.J."/>
            <person name="Thorpe P."/>
            <person name="Tsai I.J."/>
            <person name="Beasley H."/>
            <person name="Blok V."/>
            <person name="Cock P.J.A."/>
            <person name="Van den Akker S.E."/>
            <person name="Holroyd N."/>
            <person name="Hunt M."/>
            <person name="Mantelin S."/>
            <person name="Naghra H."/>
            <person name="Pain A."/>
            <person name="Palomares-Rius J.E."/>
            <person name="Zarowiecki M."/>
            <person name="Berriman M."/>
            <person name="Jones J.T."/>
            <person name="Urwin P.E."/>
        </authorList>
    </citation>
    <scope>NUCLEOTIDE SEQUENCE [LARGE SCALE GENOMIC DNA]</scope>
    <source>
        <strain evidence="13">Lindley</strain>
    </source>
</reference>
<dbReference type="GO" id="GO:0008893">
    <property type="term" value="F:guanosine-3',5'-bis(diphosphate) 3'-diphosphatase activity"/>
    <property type="evidence" value="ECO:0007669"/>
    <property type="project" value="UniProtKB-EC"/>
</dbReference>
<evidence type="ECO:0000256" key="6">
    <source>
        <dbReference type="ARBA" id="ARBA00037781"/>
    </source>
</evidence>
<sequence length="313" mass="35108">MLLIICIINVIESVVIWPSPAFAAVNGAAIPPKMQRTKRMSSYGCLNCLDRCPSGGWNDTAPVIFTTMPMSPIKGRLYSNNVVDKKENTSQNNINLTSKNSTQSFTTSAKPATTKKEFSKMQAAHSQNSSFENDVDLIAKAVDFAAKAHRCQRRKTADGTPYINHPIGVAHLLTNVAKVYDPVTVAAAYLHDTVEDTDANFVEIESEFGPEVAAIVRECTDDRTLPKELRKRSQVERAAKLSFGAKLIKLADKLYNLRDLERLRPDGWSDQRVNKYFRWSREVVAQLRGTNEALEKELDEIFNRVIIEDQNDE</sequence>
<evidence type="ECO:0000256" key="2">
    <source>
        <dbReference type="ARBA" id="ARBA00022723"/>
    </source>
</evidence>
<evidence type="ECO:0000256" key="1">
    <source>
        <dbReference type="ARBA" id="ARBA00001936"/>
    </source>
</evidence>
<evidence type="ECO:0000256" key="5">
    <source>
        <dbReference type="ARBA" id="ARBA00024387"/>
    </source>
</evidence>
<dbReference type="FunFam" id="1.10.3210.10:FF:000012">
    <property type="entry name" value="HD domain containing 3"/>
    <property type="match status" value="1"/>
</dbReference>
<comment type="cofactor">
    <cofactor evidence="1">
        <name>Mn(2+)</name>
        <dbReference type="ChEBI" id="CHEBI:29035"/>
    </cofactor>
</comment>
<dbReference type="EC" id="3.1.7.2" evidence="5"/>
<keyword evidence="13" id="KW-1185">Reference proteome</keyword>
<dbReference type="Pfam" id="PF13328">
    <property type="entry name" value="HD_4"/>
    <property type="match status" value="1"/>
</dbReference>
<keyword evidence="4" id="KW-0464">Manganese</keyword>
<comment type="catalytic activity">
    <reaction evidence="11">
        <text>guanosine 3',5'-bis(diphosphate) + H2O = GDP + diphosphate + H(+)</text>
        <dbReference type="Rhea" id="RHEA:14253"/>
        <dbReference type="ChEBI" id="CHEBI:15377"/>
        <dbReference type="ChEBI" id="CHEBI:15378"/>
        <dbReference type="ChEBI" id="CHEBI:33019"/>
        <dbReference type="ChEBI" id="CHEBI:58189"/>
        <dbReference type="ChEBI" id="CHEBI:77828"/>
        <dbReference type="EC" id="3.1.7.2"/>
    </reaction>
</comment>
<evidence type="ECO:0000256" key="11">
    <source>
        <dbReference type="ARBA" id="ARBA00047968"/>
    </source>
</evidence>
<evidence type="ECO:0000256" key="3">
    <source>
        <dbReference type="ARBA" id="ARBA00022801"/>
    </source>
</evidence>
<evidence type="ECO:0000256" key="9">
    <source>
        <dbReference type="ARBA" id="ARBA00041464"/>
    </source>
</evidence>
<evidence type="ECO:0000256" key="10">
    <source>
        <dbReference type="ARBA" id="ARBA00041770"/>
    </source>
</evidence>
<evidence type="ECO:0000259" key="12">
    <source>
        <dbReference type="SMART" id="SM00471"/>
    </source>
</evidence>
<feature type="domain" description="HD/PDEase" evidence="12">
    <location>
        <begin position="158"/>
        <end position="266"/>
    </location>
</feature>
<dbReference type="CDD" id="cd00077">
    <property type="entry name" value="HDc"/>
    <property type="match status" value="1"/>
</dbReference>
<dbReference type="GO" id="GO:0046872">
    <property type="term" value="F:metal ion binding"/>
    <property type="evidence" value="ECO:0007669"/>
    <property type="project" value="UniProtKB-KW"/>
</dbReference>
<dbReference type="PANTHER" id="PTHR46246">
    <property type="entry name" value="GUANOSINE-3',5'-BIS(DIPHOSPHATE) 3'-PYROPHOSPHOHYDROLASE MESH1"/>
    <property type="match status" value="1"/>
</dbReference>
<evidence type="ECO:0000256" key="7">
    <source>
        <dbReference type="ARBA" id="ARBA00038354"/>
    </source>
</evidence>
<comment type="similarity">
    <text evidence="7">Belongs to the MESH1 family.</text>
</comment>
<evidence type="ECO:0000256" key="8">
    <source>
        <dbReference type="ARBA" id="ARBA00040793"/>
    </source>
</evidence>
<proteinExistence type="inferred from homology"/>
<dbReference type="InterPro" id="IPR052194">
    <property type="entry name" value="MESH1"/>
</dbReference>